<reference evidence="3 4" key="1">
    <citation type="submission" date="2015-05" db="EMBL/GenBank/DDBJ databases">
        <title>Distinctive expansion of gene families associated with plant cell wall degradation and secondary metabolism in the genomes of grapevine trunk pathogens.</title>
        <authorList>
            <person name="Lawrence D.P."/>
            <person name="Travadon R."/>
            <person name="Rolshausen P.E."/>
            <person name="Baumgartner K."/>
        </authorList>
    </citation>
    <scope>NUCLEOTIDE SEQUENCE [LARGE SCALE GENOMIC DNA]</scope>
    <source>
        <strain evidence="3">DA912</strain>
    </source>
</reference>
<reference evidence="3 4" key="2">
    <citation type="submission" date="2015-05" db="EMBL/GenBank/DDBJ databases">
        <authorList>
            <person name="Morales-Cruz A."/>
            <person name="Amrine K.C."/>
            <person name="Cantu D."/>
        </authorList>
    </citation>
    <scope>NUCLEOTIDE SEQUENCE [LARGE SCALE GENOMIC DNA]</scope>
    <source>
        <strain evidence="3">DA912</strain>
    </source>
</reference>
<gene>
    <name evidence="3" type="ORF">UCDDA912_g03859</name>
</gene>
<accession>A0A0G2I8S9</accession>
<dbReference type="PANTHER" id="PTHR28040:SF1">
    <property type="entry name" value="PYRIDOXAMINE 5'-PHOSPHATE OXIDASE YLR456W HOMOLOG-RELATED"/>
    <property type="match status" value="1"/>
</dbReference>
<dbReference type="AlphaFoldDB" id="A0A0G2I8S9"/>
<dbReference type="InterPro" id="IPR012349">
    <property type="entry name" value="Split_barrel_FMN-bd"/>
</dbReference>
<feature type="region of interest" description="Disordered" evidence="1">
    <location>
        <begin position="170"/>
        <end position="200"/>
    </location>
</feature>
<feature type="domain" description="Pyridoxamine 5'-phosphate oxidase N-terminal" evidence="2">
    <location>
        <begin position="24"/>
        <end position="161"/>
    </location>
</feature>
<dbReference type="OrthoDB" id="5300823at2759"/>
<dbReference type="InterPro" id="IPR011576">
    <property type="entry name" value="Pyridox_Oxase_N"/>
</dbReference>
<dbReference type="SUPFAM" id="SSF50475">
    <property type="entry name" value="FMN-binding split barrel"/>
    <property type="match status" value="1"/>
</dbReference>
<dbReference type="STRING" id="1214573.A0A0G2I8S9"/>
<dbReference type="Gene3D" id="2.30.110.10">
    <property type="entry name" value="Electron Transport, Fmn-binding Protein, Chain A"/>
    <property type="match status" value="1"/>
</dbReference>
<proteinExistence type="predicted"/>
<evidence type="ECO:0000259" key="2">
    <source>
        <dbReference type="Pfam" id="PF01243"/>
    </source>
</evidence>
<evidence type="ECO:0000256" key="1">
    <source>
        <dbReference type="SAM" id="MobiDB-lite"/>
    </source>
</evidence>
<comment type="caution">
    <text evidence="3">The sequence shown here is derived from an EMBL/GenBank/DDBJ whole genome shotgun (WGS) entry which is preliminary data.</text>
</comment>
<dbReference type="InterPro" id="IPR052841">
    <property type="entry name" value="PMP_oxidase-like"/>
</dbReference>
<dbReference type="EMBL" id="LCUC01000137">
    <property type="protein sequence ID" value="KKY36190.1"/>
    <property type="molecule type" value="Genomic_DNA"/>
</dbReference>
<organism evidence="3 4">
    <name type="scientific">Diaporthe ampelina</name>
    <dbReference type="NCBI Taxonomy" id="1214573"/>
    <lineage>
        <taxon>Eukaryota</taxon>
        <taxon>Fungi</taxon>
        <taxon>Dikarya</taxon>
        <taxon>Ascomycota</taxon>
        <taxon>Pezizomycotina</taxon>
        <taxon>Sordariomycetes</taxon>
        <taxon>Sordariomycetidae</taxon>
        <taxon>Diaporthales</taxon>
        <taxon>Diaporthaceae</taxon>
        <taxon>Diaporthe</taxon>
    </lineage>
</organism>
<dbReference type="PANTHER" id="PTHR28040">
    <property type="entry name" value="PYRIDOXAMINE 5'-PHOSPHATE OXIDASE YLR456W HOMOLOG-RELATED"/>
    <property type="match status" value="1"/>
</dbReference>
<protein>
    <submittedName>
        <fullName evidence="3">Putative pyridoxamine phosphate oxidase</fullName>
    </submittedName>
</protein>
<dbReference type="GO" id="GO:0005634">
    <property type="term" value="C:nucleus"/>
    <property type="evidence" value="ECO:0007669"/>
    <property type="project" value="TreeGrafter"/>
</dbReference>
<dbReference type="GO" id="GO:0005737">
    <property type="term" value="C:cytoplasm"/>
    <property type="evidence" value="ECO:0007669"/>
    <property type="project" value="TreeGrafter"/>
</dbReference>
<evidence type="ECO:0000313" key="4">
    <source>
        <dbReference type="Proteomes" id="UP000034680"/>
    </source>
</evidence>
<dbReference type="Pfam" id="PF01243">
    <property type="entry name" value="PNPOx_N"/>
    <property type="match status" value="1"/>
</dbReference>
<dbReference type="Proteomes" id="UP000034680">
    <property type="component" value="Unassembled WGS sequence"/>
</dbReference>
<evidence type="ECO:0000313" key="3">
    <source>
        <dbReference type="EMBL" id="KKY36190.1"/>
    </source>
</evidence>
<name>A0A0G2I8S9_9PEZI</name>
<sequence length="253" mass="26593">MSQIPLNAAASIGDNNRQATSSLPPEVIQCLENARFLHLATCTDNIPNVSLMNYTYLPSSPYSPSEPVIVMTTNPASKKMANLLTNPHVSLLVHDWVSHRPPTTTARRLSGGNSSVSPSRSSLASLLLNLNTSAMSSISATIHGSARVVPAGTDEERFYRQAHLDNNTFDSDAGAGFNPFGQPGGGARAGGDSAASGTEDGGRECFVAGEEVRVIIVAVRGVRISDWKGNVKDWELVGPAAAGQRPVLVNGVS</sequence>
<keyword evidence="4" id="KW-1185">Reference proteome</keyword>